<proteinExistence type="predicted"/>
<dbReference type="SMART" id="SM01321">
    <property type="entry name" value="Y1_Tnp"/>
    <property type="match status" value="1"/>
</dbReference>
<dbReference type="InterPro" id="IPR011639">
    <property type="entry name" value="MethylTrfase_TaqI-like_dom"/>
</dbReference>
<comment type="caution">
    <text evidence="9">The sequence shown here is derived from an EMBL/GenBank/DDBJ whole genome shotgun (WGS) entry which is preliminary data.</text>
</comment>
<dbReference type="PROSITE" id="PS00092">
    <property type="entry name" value="N6_MTASE"/>
    <property type="match status" value="1"/>
</dbReference>
<dbReference type="EC" id="2.1.1.72" evidence="1"/>
<dbReference type="GO" id="GO:0003677">
    <property type="term" value="F:DNA binding"/>
    <property type="evidence" value="ECO:0007669"/>
    <property type="project" value="UniProtKB-KW"/>
</dbReference>
<evidence type="ECO:0000256" key="6">
    <source>
        <dbReference type="ARBA" id="ARBA00023125"/>
    </source>
</evidence>
<reference evidence="9 10" key="1">
    <citation type="submission" date="2019-06" db="EMBL/GenBank/DDBJ databases">
        <title>Genomic Encyclopedia of Archaeal and Bacterial Type Strains, Phase II (KMG-II): from individual species to whole genera.</title>
        <authorList>
            <person name="Goeker M."/>
        </authorList>
    </citation>
    <scope>NUCLEOTIDE SEQUENCE [LARGE SCALE GENOMIC DNA]</scope>
    <source>
        <strain evidence="9 10">DSM 24789</strain>
    </source>
</reference>
<dbReference type="SUPFAM" id="SSF143422">
    <property type="entry name" value="Transposase IS200-like"/>
    <property type="match status" value="1"/>
</dbReference>
<name>A0A543G383_9FLAO</name>
<gene>
    <name evidence="9" type="ORF">BC670_1437</name>
</gene>
<evidence type="ECO:0000256" key="2">
    <source>
        <dbReference type="ARBA" id="ARBA00022603"/>
    </source>
</evidence>
<dbReference type="InterPro" id="IPR029063">
    <property type="entry name" value="SAM-dependent_MTases_sf"/>
</dbReference>
<dbReference type="InterPro" id="IPR025931">
    <property type="entry name" value="TaqI_C"/>
</dbReference>
<keyword evidence="2" id="KW-0489">Methyltransferase</keyword>
<dbReference type="GO" id="GO:0009307">
    <property type="term" value="P:DNA restriction-modification system"/>
    <property type="evidence" value="ECO:0007669"/>
    <property type="project" value="UniProtKB-KW"/>
</dbReference>
<comment type="catalytic activity">
    <reaction evidence="7">
        <text>a 2'-deoxyadenosine in DNA + S-adenosyl-L-methionine = an N(6)-methyl-2'-deoxyadenosine in DNA + S-adenosyl-L-homocysteine + H(+)</text>
        <dbReference type="Rhea" id="RHEA:15197"/>
        <dbReference type="Rhea" id="RHEA-COMP:12418"/>
        <dbReference type="Rhea" id="RHEA-COMP:12419"/>
        <dbReference type="ChEBI" id="CHEBI:15378"/>
        <dbReference type="ChEBI" id="CHEBI:57856"/>
        <dbReference type="ChEBI" id="CHEBI:59789"/>
        <dbReference type="ChEBI" id="CHEBI:90615"/>
        <dbReference type="ChEBI" id="CHEBI:90616"/>
        <dbReference type="EC" id="2.1.1.72"/>
    </reaction>
</comment>
<evidence type="ECO:0000256" key="3">
    <source>
        <dbReference type="ARBA" id="ARBA00022679"/>
    </source>
</evidence>
<evidence type="ECO:0000313" key="10">
    <source>
        <dbReference type="Proteomes" id="UP000320773"/>
    </source>
</evidence>
<evidence type="ECO:0000256" key="4">
    <source>
        <dbReference type="ARBA" id="ARBA00022691"/>
    </source>
</evidence>
<dbReference type="Gene3D" id="3.40.50.150">
    <property type="entry name" value="Vaccinia Virus protein VP39"/>
    <property type="match status" value="2"/>
</dbReference>
<evidence type="ECO:0000313" key="9">
    <source>
        <dbReference type="EMBL" id="TQM40546.1"/>
    </source>
</evidence>
<dbReference type="GO" id="GO:0004803">
    <property type="term" value="F:transposase activity"/>
    <property type="evidence" value="ECO:0007669"/>
    <property type="project" value="InterPro"/>
</dbReference>
<organism evidence="9 10">
    <name type="scientific">Flavobacterium branchiophilum</name>
    <dbReference type="NCBI Taxonomy" id="55197"/>
    <lineage>
        <taxon>Bacteria</taxon>
        <taxon>Pseudomonadati</taxon>
        <taxon>Bacteroidota</taxon>
        <taxon>Flavobacteriia</taxon>
        <taxon>Flavobacteriales</taxon>
        <taxon>Flavobacteriaceae</taxon>
        <taxon>Flavobacterium</taxon>
    </lineage>
</organism>
<dbReference type="RefSeq" id="WP_089080028.1">
    <property type="nucleotide sequence ID" value="NZ_VFPJ01000001.1"/>
</dbReference>
<dbReference type="GO" id="GO:0009007">
    <property type="term" value="F:site-specific DNA-methyltransferase (adenine-specific) activity"/>
    <property type="evidence" value="ECO:0007669"/>
    <property type="project" value="UniProtKB-EC"/>
</dbReference>
<protein>
    <recommendedName>
        <fullName evidence="1">site-specific DNA-methyltransferase (adenine-specific)</fullName>
        <ecNumber evidence="1">2.1.1.72</ecNumber>
    </recommendedName>
</protein>
<keyword evidence="3" id="KW-0808">Transferase</keyword>
<feature type="domain" description="Transposase IS200-like" evidence="8">
    <location>
        <begin position="548"/>
        <end position="713"/>
    </location>
</feature>
<evidence type="ECO:0000256" key="1">
    <source>
        <dbReference type="ARBA" id="ARBA00011900"/>
    </source>
</evidence>
<dbReference type="PANTHER" id="PTHR33841">
    <property type="entry name" value="DNA METHYLTRANSFERASE YEEA-RELATED"/>
    <property type="match status" value="1"/>
</dbReference>
<dbReference type="Gene3D" id="3.30.70.1290">
    <property type="entry name" value="Transposase IS200-like"/>
    <property type="match status" value="1"/>
</dbReference>
<keyword evidence="4" id="KW-0949">S-adenosyl-L-methionine</keyword>
<evidence type="ECO:0000256" key="7">
    <source>
        <dbReference type="ARBA" id="ARBA00047942"/>
    </source>
</evidence>
<keyword evidence="5" id="KW-0680">Restriction system</keyword>
<dbReference type="InterPro" id="IPR002686">
    <property type="entry name" value="Transposase_17"/>
</dbReference>
<dbReference type="PANTHER" id="PTHR33841:SF1">
    <property type="entry name" value="DNA METHYLTRANSFERASE A"/>
    <property type="match status" value="1"/>
</dbReference>
<dbReference type="Pfam" id="PF12950">
    <property type="entry name" value="TaqI_C"/>
    <property type="match status" value="1"/>
</dbReference>
<dbReference type="Pfam" id="PF07669">
    <property type="entry name" value="Eco57I"/>
    <property type="match status" value="1"/>
</dbReference>
<evidence type="ECO:0000256" key="5">
    <source>
        <dbReference type="ARBA" id="ARBA00022747"/>
    </source>
</evidence>
<dbReference type="SUPFAM" id="SSF53335">
    <property type="entry name" value="S-adenosyl-L-methionine-dependent methyltransferases"/>
    <property type="match status" value="1"/>
</dbReference>
<dbReference type="GO" id="GO:0006313">
    <property type="term" value="P:DNA transposition"/>
    <property type="evidence" value="ECO:0007669"/>
    <property type="project" value="InterPro"/>
</dbReference>
<dbReference type="InterPro" id="IPR002052">
    <property type="entry name" value="DNA_methylase_N6_adenine_CS"/>
</dbReference>
<evidence type="ECO:0000259" key="8">
    <source>
        <dbReference type="SMART" id="SM01321"/>
    </source>
</evidence>
<keyword evidence="6" id="KW-0238">DNA-binding</keyword>
<sequence>MNLLHDFKTKPFIDAVQSFFEKLKVPFNVISDLQTEPENIIGDKKCNEIISAIYPFGIVTDGIFDGKETTITQAELNEDKYVGILLFGVELTKSNPTRSDLAEITRQINRAYSQIPVVVVFRYADKITFANAERLKYLRKDKEGDKIGQKVAMLKDIEINNTHRAHLDILKELAKHNAKTFEELYKYWQEKLNTKELNNKFYQELFKWYLYAKDNVVFPNDNQEEADKYLSESLIRFISRMLFVWFMKEKSLITHKLFETNELKNILKNFEEHADKNIYYKAILQNLFFATLNVPTENRKWIDGKKRNKAQQGDPLIYRYENEFINSNDVINNIFMKIPFLNGGLFDCLDDRENNIFTDGFTKNEKKQPQFPNFLFFGEKKEIDLSHHFADDAKEKKKWQNQTILGIIDLLNNYKFTVEENTPLEVDVALDPELLGKVFENLLASFNPETKATARKQTGSFYTPREIVNYMVDESLKAYVSSSIKCTSSFQLEKKLGPSSSKYNQHEEKLGARSSEYNQHEAHFITDGYFDPNNEIIIHKKKLPHWQQENVWYFVTFRLADSIPEEKKEEIRREREIWDKNHKNKKEFTKEDWIMYNKLFHENTERLLNSGYGKCLMNKKENADIVANALLHFNNERYILDEWVVMSNHVHVLVKPIGEHYLGDILHSWKSFTANEINKREGLSGQLWMTESYDHIVRNRESFNAIRYYIRENPSKAKITVFRASSQEQTVLRASSSKEFQSTVLELFSITSHEQMSDTLRARSSEYVQALFNCKILDPACGSGAYPMGVLHKMVQLMTILDPKNEHLKQIMKEKVIGEKIVELERDKKSIQGLSDVQVRQKALEAVEERLQSLEKIFNNEYIFDDYARKLYIIENCIYGVDIQPIAIQISKLRFFISLLVEQNKKEDQPNFGIEPLPNMDFKLVAANTLIAPPQEDKADQTGLFADQDLFFETFENLAHDYFTLHTPEEKKTKKQEIITLIKEKIEEKKRLIASSRDFAKLKDSVKLWESYQNLFKEKAVGFFETKYFFPKVKEGFDVVIGNPPYVNVEKIDKSIKDNISKFKTAYQKYDLYVLFYESSLNLLKEKGLLNFITSNKFLSQGYGLKLRQLFLENRIIEIINFNFDVFETATVRTCIFHLQKNKTVENTLKIIDINTKEDNHKFENKEYQFLKQNIFNELEENNFRINLTLDKVNLINKLEIDTLRVDDICSVNYGLRPSSEKLGLKKEDYIFEENVKGNFKKYFEGKDMGYWLVNKYSYLNYQPDEIYNPMFKELFEYEKLVGIRTLSDIGKLRFIYDNKGFYCNDSVVNLTLWHLFENVNYQTIRRTITKDKINNSKKYSYQYLQGILNSKIIKFYVNELLYDGTHFYPNHMKQLPIKISNSASQQPFITLVNEILEIKKFGKKEDENDKDTTGLEHQIDVMVYHLYGLSYEEACVIDNGLKEEDYRTSSFQLEA</sequence>
<dbReference type="InterPro" id="IPR036515">
    <property type="entry name" value="Transposase_17_sf"/>
</dbReference>
<dbReference type="EMBL" id="VFPJ01000001">
    <property type="protein sequence ID" value="TQM40546.1"/>
    <property type="molecule type" value="Genomic_DNA"/>
</dbReference>
<dbReference type="InterPro" id="IPR050953">
    <property type="entry name" value="N4_N6_ade-DNA_methylase"/>
</dbReference>
<dbReference type="Proteomes" id="UP000320773">
    <property type="component" value="Unassembled WGS sequence"/>
</dbReference>
<accession>A0A543G383</accession>
<dbReference type="GO" id="GO:0032259">
    <property type="term" value="P:methylation"/>
    <property type="evidence" value="ECO:0007669"/>
    <property type="project" value="UniProtKB-KW"/>
</dbReference>